<reference evidence="1 2" key="1">
    <citation type="journal article" date="2012" name="J. Bacteriol.">
        <title>Genome Sequence of Fibrella aestuarina BUZ 2T, a Filamentous Marine Bacterium.</title>
        <authorList>
            <person name="Filippini M."/>
            <person name="Qi W."/>
            <person name="Blom J."/>
            <person name="Goesmann A."/>
            <person name="Smits T.H."/>
            <person name="Bagheri H.C."/>
        </authorList>
    </citation>
    <scope>NUCLEOTIDE SEQUENCE [LARGE SCALE GENOMIC DNA]</scope>
    <source>
        <strain evidence="2">BUZ 2T</strain>
    </source>
</reference>
<dbReference type="Gene3D" id="3.20.20.140">
    <property type="entry name" value="Metal-dependent hydrolases"/>
    <property type="match status" value="1"/>
</dbReference>
<evidence type="ECO:0000313" key="2">
    <source>
        <dbReference type="Proteomes" id="UP000011058"/>
    </source>
</evidence>
<keyword evidence="2" id="KW-1185">Reference proteome</keyword>
<dbReference type="STRING" id="1166018.FAES_3188"/>
<sequence length="98" mass="11180">MLQTGVRVEFDSAFRWKAGEPNQPFAWQEALLPDFPNQITVGMDAFRNTYWHAYGSAPGLTYLLTTFRDELSHRGLANCWNRLLINNPTALCTCCQPL</sequence>
<dbReference type="KEGG" id="fae:FAES_3188"/>
<name>I0KAP4_9BACT</name>
<dbReference type="EMBL" id="HE796683">
    <property type="protein sequence ID" value="CCH01197.1"/>
    <property type="molecule type" value="Genomic_DNA"/>
</dbReference>
<dbReference type="Proteomes" id="UP000011058">
    <property type="component" value="Chromosome"/>
</dbReference>
<dbReference type="RefSeq" id="WP_015332296.1">
    <property type="nucleotide sequence ID" value="NC_020054.1"/>
</dbReference>
<dbReference type="eggNOG" id="COG1735">
    <property type="taxonomic scope" value="Bacteria"/>
</dbReference>
<evidence type="ECO:0000313" key="1">
    <source>
        <dbReference type="EMBL" id="CCH01197.1"/>
    </source>
</evidence>
<dbReference type="HOGENOM" id="CLU_2329567_0_0_10"/>
<dbReference type="AlphaFoldDB" id="I0KAP4"/>
<organism evidence="1 2">
    <name type="scientific">Fibrella aestuarina BUZ 2</name>
    <dbReference type="NCBI Taxonomy" id="1166018"/>
    <lineage>
        <taxon>Bacteria</taxon>
        <taxon>Pseudomonadati</taxon>
        <taxon>Bacteroidota</taxon>
        <taxon>Cytophagia</taxon>
        <taxon>Cytophagales</taxon>
        <taxon>Spirosomataceae</taxon>
        <taxon>Fibrella</taxon>
    </lineage>
</organism>
<protein>
    <submittedName>
        <fullName evidence="1">Uncharacterized protein</fullName>
    </submittedName>
</protein>
<proteinExistence type="predicted"/>
<gene>
    <name evidence="1" type="ORF">FAES_3188</name>
</gene>
<accession>I0KAP4</accession>